<comment type="caution">
    <text evidence="1">The sequence shown here is derived from an EMBL/GenBank/DDBJ whole genome shotgun (WGS) entry which is preliminary data.</text>
</comment>
<feature type="non-terminal residue" evidence="1">
    <location>
        <position position="120"/>
    </location>
</feature>
<name>A0AAV4PIR8_9ARAC</name>
<dbReference type="AlphaFoldDB" id="A0AAV4PIR8"/>
<accession>A0AAV4PIR8</accession>
<sequence>MSSLDCAKTKALDNFEACNIASTPPVVPIDTSMAANTSFSPVCHRTRRQLAMSGRSCDPGQTDPSIMLCDPPTNDLSFENVMRETEVIETISDILARIPSCTPPGHLYFDASSPPAASRT</sequence>
<protein>
    <submittedName>
        <fullName evidence="1">Uncharacterized protein</fullName>
    </submittedName>
</protein>
<evidence type="ECO:0000313" key="2">
    <source>
        <dbReference type="Proteomes" id="UP001054837"/>
    </source>
</evidence>
<proteinExistence type="predicted"/>
<gene>
    <name evidence="1" type="ORF">CDAR_2941</name>
</gene>
<keyword evidence="2" id="KW-1185">Reference proteome</keyword>
<dbReference type="Proteomes" id="UP001054837">
    <property type="component" value="Unassembled WGS sequence"/>
</dbReference>
<dbReference type="EMBL" id="BPLQ01003023">
    <property type="protein sequence ID" value="GIX97237.1"/>
    <property type="molecule type" value="Genomic_DNA"/>
</dbReference>
<evidence type="ECO:0000313" key="1">
    <source>
        <dbReference type="EMBL" id="GIX97237.1"/>
    </source>
</evidence>
<reference evidence="1 2" key="1">
    <citation type="submission" date="2021-06" db="EMBL/GenBank/DDBJ databases">
        <title>Caerostris darwini draft genome.</title>
        <authorList>
            <person name="Kono N."/>
            <person name="Arakawa K."/>
        </authorList>
    </citation>
    <scope>NUCLEOTIDE SEQUENCE [LARGE SCALE GENOMIC DNA]</scope>
</reference>
<organism evidence="1 2">
    <name type="scientific">Caerostris darwini</name>
    <dbReference type="NCBI Taxonomy" id="1538125"/>
    <lineage>
        <taxon>Eukaryota</taxon>
        <taxon>Metazoa</taxon>
        <taxon>Ecdysozoa</taxon>
        <taxon>Arthropoda</taxon>
        <taxon>Chelicerata</taxon>
        <taxon>Arachnida</taxon>
        <taxon>Araneae</taxon>
        <taxon>Araneomorphae</taxon>
        <taxon>Entelegynae</taxon>
        <taxon>Araneoidea</taxon>
        <taxon>Araneidae</taxon>
        <taxon>Caerostris</taxon>
    </lineage>
</organism>